<dbReference type="OrthoDB" id="7173431at2"/>
<keyword evidence="3" id="KW-1185">Reference proteome</keyword>
<evidence type="ECO:0000256" key="1">
    <source>
        <dbReference type="SAM" id="Phobius"/>
    </source>
</evidence>
<keyword evidence="1" id="KW-0472">Membrane</keyword>
<proteinExistence type="predicted"/>
<comment type="caution">
    <text evidence="2">The sequence shown here is derived from an EMBL/GenBank/DDBJ whole genome shotgun (WGS) entry which is preliminary data.</text>
</comment>
<feature type="transmembrane region" description="Helical" evidence="1">
    <location>
        <begin position="41"/>
        <end position="67"/>
    </location>
</feature>
<evidence type="ECO:0000313" key="3">
    <source>
        <dbReference type="Proteomes" id="UP000017837"/>
    </source>
</evidence>
<reference evidence="2 3" key="1">
    <citation type="journal article" date="2014" name="Nature">
        <title>Sequential evolution of bacterial morphology by co-option of a developmental regulator.</title>
        <authorList>
            <person name="Jiang C."/>
            <person name="Brown P.J."/>
            <person name="Ducret A."/>
            <person name="Brun Y.V."/>
        </authorList>
    </citation>
    <scope>NUCLEOTIDE SEQUENCE [LARGE SCALE GENOMIC DNA]</scope>
    <source>
        <strain evidence="2 3">DSM 16100</strain>
    </source>
</reference>
<gene>
    <name evidence="2" type="ORF">ABENE_04585</name>
</gene>
<dbReference type="PATRIC" id="fig|1121022.4.peg.910"/>
<dbReference type="EMBL" id="AWGB01000006">
    <property type="protein sequence ID" value="ESQ93970.1"/>
    <property type="molecule type" value="Genomic_DNA"/>
</dbReference>
<evidence type="ECO:0000313" key="2">
    <source>
        <dbReference type="EMBL" id="ESQ93970.1"/>
    </source>
</evidence>
<protein>
    <submittedName>
        <fullName evidence="2">Uncharacterized protein</fullName>
    </submittedName>
</protein>
<sequence length="105" mass="11639">MTNDALKSMLTNDAPAAPPARDIGFVVEVMKRVELRRLYEGLAWLTLIFTTVTALLFITMPVITPALTGLGQAMWPLVIAIGIAGFSLVGFEQTRRVFNQLGWRF</sequence>
<organism evidence="2 3">
    <name type="scientific">Asticcacaulis benevestitus DSM 16100 = ATCC BAA-896</name>
    <dbReference type="NCBI Taxonomy" id="1121022"/>
    <lineage>
        <taxon>Bacteria</taxon>
        <taxon>Pseudomonadati</taxon>
        <taxon>Pseudomonadota</taxon>
        <taxon>Alphaproteobacteria</taxon>
        <taxon>Caulobacterales</taxon>
        <taxon>Caulobacteraceae</taxon>
        <taxon>Asticcacaulis</taxon>
    </lineage>
</organism>
<dbReference type="STRING" id="1121022.GCA_000376105_00224"/>
<name>V4Q7Z6_9CAUL</name>
<dbReference type="RefSeq" id="WP_018079905.1">
    <property type="nucleotide sequence ID" value="NZ_AQWM01000001.1"/>
</dbReference>
<accession>V4Q7Z6</accession>
<keyword evidence="1" id="KW-1133">Transmembrane helix</keyword>
<feature type="transmembrane region" description="Helical" evidence="1">
    <location>
        <begin position="73"/>
        <end position="91"/>
    </location>
</feature>
<dbReference type="AlphaFoldDB" id="V4Q7Z6"/>
<dbReference type="Proteomes" id="UP000017837">
    <property type="component" value="Unassembled WGS sequence"/>
</dbReference>
<keyword evidence="1" id="KW-0812">Transmembrane</keyword>